<evidence type="ECO:0000259" key="2">
    <source>
        <dbReference type="Pfam" id="PF02638"/>
    </source>
</evidence>
<dbReference type="Proteomes" id="UP001304650">
    <property type="component" value="Chromosome"/>
</dbReference>
<dbReference type="Pfam" id="PF02638">
    <property type="entry name" value="GHL10"/>
    <property type="match status" value="1"/>
</dbReference>
<evidence type="ECO:0000256" key="1">
    <source>
        <dbReference type="ARBA" id="ARBA00022729"/>
    </source>
</evidence>
<accession>A0AA96RLG7</accession>
<gene>
    <name evidence="3" type="ORF">MJB10_04465</name>
</gene>
<dbReference type="PANTHER" id="PTHR43405:SF1">
    <property type="entry name" value="GLYCOSYL HYDROLASE DIGH"/>
    <property type="match status" value="1"/>
</dbReference>
<dbReference type="KEGG" id="proo:MJB10_04465"/>
<protein>
    <submittedName>
        <fullName evidence="3">Family 10 glycosylhydrolase</fullName>
    </submittedName>
</protein>
<dbReference type="InterPro" id="IPR017853">
    <property type="entry name" value="GH"/>
</dbReference>
<dbReference type="PANTHER" id="PTHR43405">
    <property type="entry name" value="GLYCOSYL HYDROLASE DIGH"/>
    <property type="match status" value="1"/>
</dbReference>
<name>A0AA96RLG7_9BACL</name>
<dbReference type="EMBL" id="CP130319">
    <property type="protein sequence ID" value="WNR45394.1"/>
    <property type="molecule type" value="Genomic_DNA"/>
</dbReference>
<dbReference type="RefSeq" id="WP_314802105.1">
    <property type="nucleotide sequence ID" value="NZ_CP130319.1"/>
</dbReference>
<sequence>MVLKKMLVTKTMKAIAVTVFGLTLIAGPFQSNSSDRTNKVYAESVSNATIVTASNGKTFALSGVNMTRGSGMLVEYTPEYGYKTATNAFGAEVIAIATGIPNQYQVTGMNSAFGDQSKSGNSDIPENGFVLSAGPGGTPDVRRFLIDNFKVGDIFTVAAPIEQSASATLSAIDPTAETNPEGAVFDGFRGPNQLNVYTPVFGPSTRTNQYGNEITVKNGIVTSVGGANSEIPSDGFIVSGHGTNAAWLSNIAMVGAKVTIRDHTVTISKDATSYLYQAETAIATAQTSIDQGYAMYVNAPFDLAKQDVAQAQTLLESGRVAAATDSALAVMNAKQAVAAAQQAYYRTLPSRVAEARGVWYRPVEKNQKEVATTLDRMQAAGFNELYLETWFGGYTIYPSQTASANGIENQNPSFKGWDPLQAFSEEAQKRGIALHAWLDGFFVGIDKTGGPVLRAHPEWAAVERDDVQAGKPMPQHENGYFWLDLINPDVQRYLLNITKEMVVTYGLSGVDLDYMRLPMGSDWKMSFNFSTYARTAYQQQVGIDPYTIEKNLHPEEWKSYTDWISMIEDEFVKSVYSEMKDISNQVIVSATPEPGAEADKIGAWSHYVDVVIPQAYSYSTSSILQSVQQHKSQIEGGGLIYSGIYPMYVHMNAFDTVSQVLAARDIDNGTTIFAFGQASPLSVKALKQGPWRKTAISTGVHPLDAVSAMLHSMKDDFNEVYIPRNALRGNETSKSLLRKFDDIQYELTKAIDKEAAHQETSGGVAASQPNEKLQHFDHVSLKLNEASKEIQLYLEKGDLEQVVAHRLVEQLEQAQKILMYAMTKRIR</sequence>
<evidence type="ECO:0000313" key="3">
    <source>
        <dbReference type="EMBL" id="WNR45394.1"/>
    </source>
</evidence>
<dbReference type="SUPFAM" id="SSF51445">
    <property type="entry name" value="(Trans)glycosidases"/>
    <property type="match status" value="1"/>
</dbReference>
<keyword evidence="1" id="KW-0732">Signal</keyword>
<proteinExistence type="predicted"/>
<dbReference type="InterPro" id="IPR052177">
    <property type="entry name" value="Divisome_Glycosyl_Hydrolase"/>
</dbReference>
<keyword evidence="4" id="KW-1185">Reference proteome</keyword>
<feature type="domain" description="Glycosyl hydrolase-like 10" evidence="2">
    <location>
        <begin position="359"/>
        <end position="631"/>
    </location>
</feature>
<reference evidence="3" key="1">
    <citation type="submission" date="2022-02" db="EMBL/GenBank/DDBJ databases">
        <title>Paenibacillus sp. MBLB1832 Whole Genome Shotgun Sequencing.</title>
        <authorList>
            <person name="Hwang C.Y."/>
            <person name="Cho E.-S."/>
            <person name="Seo M.-J."/>
        </authorList>
    </citation>
    <scope>NUCLEOTIDE SEQUENCE</scope>
    <source>
        <strain evidence="3">MBLB1832</strain>
    </source>
</reference>
<dbReference type="Gene3D" id="3.20.20.80">
    <property type="entry name" value="Glycosidases"/>
    <property type="match status" value="1"/>
</dbReference>
<dbReference type="InterPro" id="IPR003790">
    <property type="entry name" value="GHL10"/>
</dbReference>
<evidence type="ECO:0000313" key="4">
    <source>
        <dbReference type="Proteomes" id="UP001304650"/>
    </source>
</evidence>
<organism evidence="3 4">
    <name type="scientific">Paenibacillus roseopurpureus</name>
    <dbReference type="NCBI Taxonomy" id="2918901"/>
    <lineage>
        <taxon>Bacteria</taxon>
        <taxon>Bacillati</taxon>
        <taxon>Bacillota</taxon>
        <taxon>Bacilli</taxon>
        <taxon>Bacillales</taxon>
        <taxon>Paenibacillaceae</taxon>
        <taxon>Paenibacillus</taxon>
    </lineage>
</organism>
<dbReference type="AlphaFoldDB" id="A0AA96RLG7"/>